<proteinExistence type="predicted"/>
<name>A0A347W9Q1_9PROT</name>
<gene>
    <name evidence="3" type="ORF">CD178_00790</name>
</gene>
<dbReference type="AlphaFoldDB" id="A0A347W9Q1"/>
<evidence type="ECO:0000256" key="1">
    <source>
        <dbReference type="SAM" id="MobiDB-lite"/>
    </source>
</evidence>
<sequence>MPRRATWGAALAVCLAFASQTTSTQAAPTYPAPIVGKETTAHAWGVETRFTQSTPCQVDITLNQTVFLAHMPEMIHQGIFNSQVTPALQQQAPHYLMNTFQTDTTPGFVHTLFTQSGAPARCRFAWSYIAPDGTRHPMLAFDMTRQAHDRIDWNHPRFGEMAAAAQNPWVDREFDTVVNQETLDVTIALAKNHDSSADLPPPSDAASRTDQP</sequence>
<feature type="signal peptide" evidence="2">
    <location>
        <begin position="1"/>
        <end position="26"/>
    </location>
</feature>
<dbReference type="Proteomes" id="UP000264120">
    <property type="component" value="Chromosome"/>
</dbReference>
<dbReference type="KEGG" id="ksc:CD178_00790"/>
<evidence type="ECO:0000313" key="3">
    <source>
        <dbReference type="EMBL" id="AXY21594.1"/>
    </source>
</evidence>
<feature type="chain" id="PRO_5017006706" evidence="2">
    <location>
        <begin position="27"/>
        <end position="212"/>
    </location>
</feature>
<dbReference type="RefSeq" id="WP_254057957.1">
    <property type="nucleotide sequence ID" value="NZ_CP023036.1"/>
</dbReference>
<evidence type="ECO:0000256" key="2">
    <source>
        <dbReference type="SAM" id="SignalP"/>
    </source>
</evidence>
<keyword evidence="4" id="KW-1185">Reference proteome</keyword>
<reference evidence="3 4" key="1">
    <citation type="submission" date="2017-08" db="EMBL/GenBank/DDBJ databases">
        <title>Complete genome sequence of Gluconacetobacter saccharivorans CV1 isolated from Fermented Vinegar.</title>
        <authorList>
            <person name="Kim S.-Y."/>
        </authorList>
    </citation>
    <scope>NUCLEOTIDE SEQUENCE [LARGE SCALE GENOMIC DNA]</scope>
    <source>
        <strain evidence="3 4">CV1</strain>
    </source>
</reference>
<evidence type="ECO:0000313" key="4">
    <source>
        <dbReference type="Proteomes" id="UP000264120"/>
    </source>
</evidence>
<protein>
    <submittedName>
        <fullName evidence="3">Uncharacterized protein</fullName>
    </submittedName>
</protein>
<dbReference type="EMBL" id="CP023036">
    <property type="protein sequence ID" value="AXY21594.1"/>
    <property type="molecule type" value="Genomic_DNA"/>
</dbReference>
<accession>A0A347W9Q1</accession>
<feature type="region of interest" description="Disordered" evidence="1">
    <location>
        <begin position="192"/>
        <end position="212"/>
    </location>
</feature>
<organism evidence="3 4">
    <name type="scientific">Komagataeibacter saccharivorans</name>
    <dbReference type="NCBI Taxonomy" id="265959"/>
    <lineage>
        <taxon>Bacteria</taxon>
        <taxon>Pseudomonadati</taxon>
        <taxon>Pseudomonadota</taxon>
        <taxon>Alphaproteobacteria</taxon>
        <taxon>Acetobacterales</taxon>
        <taxon>Acetobacteraceae</taxon>
        <taxon>Komagataeibacter</taxon>
    </lineage>
</organism>
<keyword evidence="2" id="KW-0732">Signal</keyword>